<evidence type="ECO:0000256" key="1">
    <source>
        <dbReference type="ARBA" id="ARBA00010048"/>
    </source>
</evidence>
<comment type="similarity">
    <text evidence="1">Belongs to the prefoldin subunit alpha family.</text>
</comment>
<dbReference type="PANTHER" id="PTHR12674">
    <property type="entry name" value="PREFOLDIN SUBUNIT 5"/>
    <property type="match status" value="1"/>
</dbReference>
<accession>A0A6A6V9U7</accession>
<protein>
    <submittedName>
        <fullName evidence="3">Prefoldin-domain-containing protein</fullName>
    </submittedName>
</protein>
<dbReference type="GO" id="GO:0006457">
    <property type="term" value="P:protein folding"/>
    <property type="evidence" value="ECO:0007669"/>
    <property type="project" value="InterPro"/>
</dbReference>
<dbReference type="Gene3D" id="1.10.287.370">
    <property type="match status" value="1"/>
</dbReference>
<keyword evidence="4" id="KW-1185">Reference proteome</keyword>
<proteinExistence type="inferred from homology"/>
<dbReference type="OrthoDB" id="10267474at2759"/>
<dbReference type="InterPro" id="IPR011599">
    <property type="entry name" value="PFD_alpha_archaea"/>
</dbReference>
<keyword evidence="2" id="KW-0143">Chaperone</keyword>
<dbReference type="AlphaFoldDB" id="A0A6A6V9U7"/>
<reference evidence="3" key="1">
    <citation type="journal article" date="2020" name="Stud. Mycol.">
        <title>101 Dothideomycetes genomes: a test case for predicting lifestyles and emergence of pathogens.</title>
        <authorList>
            <person name="Haridas S."/>
            <person name="Albert R."/>
            <person name="Binder M."/>
            <person name="Bloem J."/>
            <person name="Labutti K."/>
            <person name="Salamov A."/>
            <person name="Andreopoulos B."/>
            <person name="Baker S."/>
            <person name="Barry K."/>
            <person name="Bills G."/>
            <person name="Bluhm B."/>
            <person name="Cannon C."/>
            <person name="Castanera R."/>
            <person name="Culley D."/>
            <person name="Daum C."/>
            <person name="Ezra D."/>
            <person name="Gonzalez J."/>
            <person name="Henrissat B."/>
            <person name="Kuo A."/>
            <person name="Liang C."/>
            <person name="Lipzen A."/>
            <person name="Lutzoni F."/>
            <person name="Magnuson J."/>
            <person name="Mondo S."/>
            <person name="Nolan M."/>
            <person name="Ohm R."/>
            <person name="Pangilinan J."/>
            <person name="Park H.-J."/>
            <person name="Ramirez L."/>
            <person name="Alfaro M."/>
            <person name="Sun H."/>
            <person name="Tritt A."/>
            <person name="Yoshinaga Y."/>
            <person name="Zwiers L.-H."/>
            <person name="Turgeon B."/>
            <person name="Goodwin S."/>
            <person name="Spatafora J."/>
            <person name="Crous P."/>
            <person name="Grigoriev I."/>
        </authorList>
    </citation>
    <scope>NUCLEOTIDE SEQUENCE</scope>
    <source>
        <strain evidence="3">CBS 119925</strain>
    </source>
</reference>
<evidence type="ECO:0000313" key="4">
    <source>
        <dbReference type="Proteomes" id="UP000799440"/>
    </source>
</evidence>
<dbReference type="GO" id="GO:0051082">
    <property type="term" value="F:unfolded protein binding"/>
    <property type="evidence" value="ECO:0007669"/>
    <property type="project" value="InterPro"/>
</dbReference>
<dbReference type="Proteomes" id="UP000799440">
    <property type="component" value="Unassembled WGS sequence"/>
</dbReference>
<dbReference type="InterPro" id="IPR004127">
    <property type="entry name" value="Prefoldin_subunit_alpha"/>
</dbReference>
<dbReference type="CDD" id="cd23157">
    <property type="entry name" value="Prefoldin_5"/>
    <property type="match status" value="1"/>
</dbReference>
<dbReference type="InterPro" id="IPR009053">
    <property type="entry name" value="Prefoldin"/>
</dbReference>
<name>A0A6A6V9U7_9PLEO</name>
<dbReference type="SUPFAM" id="SSF46579">
    <property type="entry name" value="Prefoldin"/>
    <property type="match status" value="1"/>
</dbReference>
<gene>
    <name evidence="3" type="ORF">M011DRAFT_487261</name>
</gene>
<dbReference type="GO" id="GO:1990113">
    <property type="term" value="P:RNA polymerase I assembly"/>
    <property type="evidence" value="ECO:0007669"/>
    <property type="project" value="TreeGrafter"/>
</dbReference>
<dbReference type="EMBL" id="MU006577">
    <property type="protein sequence ID" value="KAF2746489.1"/>
    <property type="molecule type" value="Genomic_DNA"/>
</dbReference>
<dbReference type="NCBIfam" id="TIGR00293">
    <property type="entry name" value="prefoldin subunit alpha"/>
    <property type="match status" value="1"/>
</dbReference>
<dbReference type="GO" id="GO:0016272">
    <property type="term" value="C:prefoldin complex"/>
    <property type="evidence" value="ECO:0007669"/>
    <property type="project" value="InterPro"/>
</dbReference>
<organism evidence="3 4">
    <name type="scientific">Sporormia fimetaria CBS 119925</name>
    <dbReference type="NCBI Taxonomy" id="1340428"/>
    <lineage>
        <taxon>Eukaryota</taxon>
        <taxon>Fungi</taxon>
        <taxon>Dikarya</taxon>
        <taxon>Ascomycota</taxon>
        <taxon>Pezizomycotina</taxon>
        <taxon>Dothideomycetes</taxon>
        <taxon>Pleosporomycetidae</taxon>
        <taxon>Pleosporales</taxon>
        <taxon>Sporormiaceae</taxon>
        <taxon>Sporormia</taxon>
    </lineage>
</organism>
<dbReference type="GO" id="GO:0005737">
    <property type="term" value="C:cytoplasm"/>
    <property type="evidence" value="ECO:0007669"/>
    <property type="project" value="TreeGrafter"/>
</dbReference>
<dbReference type="FunFam" id="1.10.287.370:FF:000004">
    <property type="entry name" value="Probable prefoldin subunit 5"/>
    <property type="match status" value="1"/>
</dbReference>
<dbReference type="Pfam" id="PF02996">
    <property type="entry name" value="Prefoldin"/>
    <property type="match status" value="1"/>
</dbReference>
<dbReference type="PANTHER" id="PTHR12674:SF2">
    <property type="entry name" value="PREFOLDIN SUBUNIT 5"/>
    <property type="match status" value="1"/>
</dbReference>
<dbReference type="GO" id="GO:1990114">
    <property type="term" value="P:RNA polymerase II core complex assembly"/>
    <property type="evidence" value="ECO:0007669"/>
    <property type="project" value="TreeGrafter"/>
</dbReference>
<evidence type="ECO:0000256" key="2">
    <source>
        <dbReference type="ARBA" id="ARBA00023186"/>
    </source>
</evidence>
<evidence type="ECO:0000313" key="3">
    <source>
        <dbReference type="EMBL" id="KAF2746489.1"/>
    </source>
</evidence>
<sequence>MASNQPGGAQIDLTQLPIPQLQELKTQLDRELEHLTTSFQSLRTAQTKFRDCLNSISLGVNTSALEKPLLVPLTSSLYVPGRLTDSEHVIVDVGTGFFVEKSTADATDFYERKVKDLGASLKDLESVINGKANNVRMVEEVIRVKVLSSQGQEGQEKKAG</sequence>
<dbReference type="GO" id="GO:1990115">
    <property type="term" value="P:RNA polymerase III assembly"/>
    <property type="evidence" value="ECO:0007669"/>
    <property type="project" value="TreeGrafter"/>
</dbReference>